<protein>
    <submittedName>
        <fullName evidence="1">Uncharacterized protein</fullName>
    </submittedName>
</protein>
<reference evidence="1" key="1">
    <citation type="journal article" date="2021" name="Proc. Natl. Acad. Sci. U.S.A.">
        <title>A Catalog of Tens of Thousands of Viruses from Human Metagenomes Reveals Hidden Associations with Chronic Diseases.</title>
        <authorList>
            <person name="Tisza M.J."/>
            <person name="Buck C.B."/>
        </authorList>
    </citation>
    <scope>NUCLEOTIDE SEQUENCE</scope>
    <source>
        <strain evidence="1">CtFNZ2</strain>
    </source>
</reference>
<organism evidence="1">
    <name type="scientific">Siphoviridae sp. ctFNZ2</name>
    <dbReference type="NCBI Taxonomy" id="2823572"/>
    <lineage>
        <taxon>Viruses</taxon>
        <taxon>Duplodnaviria</taxon>
        <taxon>Heunggongvirae</taxon>
        <taxon>Uroviricota</taxon>
        <taxon>Caudoviricetes</taxon>
    </lineage>
</organism>
<accession>A0A8S5LA76</accession>
<evidence type="ECO:0000313" key="1">
    <source>
        <dbReference type="EMBL" id="DAD66852.1"/>
    </source>
</evidence>
<name>A0A8S5LA76_9CAUD</name>
<dbReference type="EMBL" id="BK014663">
    <property type="protein sequence ID" value="DAD66852.1"/>
    <property type="molecule type" value="Genomic_DNA"/>
</dbReference>
<sequence length="40" mass="5011">MNYYIRPKDWMRMDTDEKAFIIACIELETKEREKMKKKVK</sequence>
<proteinExistence type="predicted"/>